<dbReference type="GO" id="GO:0003735">
    <property type="term" value="F:structural constituent of ribosome"/>
    <property type="evidence" value="ECO:0007669"/>
    <property type="project" value="InterPro"/>
</dbReference>
<dbReference type="GO" id="GO:0019843">
    <property type="term" value="F:rRNA binding"/>
    <property type="evidence" value="ECO:0007669"/>
    <property type="project" value="UniProtKB-UniRule"/>
</dbReference>
<dbReference type="InterPro" id="IPR036935">
    <property type="entry name" value="Ribosomal_bL9_N_sf"/>
</dbReference>
<evidence type="ECO:0000256" key="5">
    <source>
        <dbReference type="ARBA" id="ARBA00023274"/>
    </source>
</evidence>
<dbReference type="PANTHER" id="PTHR21368">
    <property type="entry name" value="50S RIBOSOMAL PROTEIN L9"/>
    <property type="match status" value="1"/>
</dbReference>
<dbReference type="Pfam" id="PF01281">
    <property type="entry name" value="Ribosomal_L9_N"/>
    <property type="match status" value="1"/>
</dbReference>
<dbReference type="PROSITE" id="PS00651">
    <property type="entry name" value="RIBOSOMAL_L9"/>
    <property type="match status" value="1"/>
</dbReference>
<dbReference type="Gene3D" id="3.10.430.100">
    <property type="entry name" value="Ribosomal protein L9, C-terminal domain"/>
    <property type="match status" value="1"/>
</dbReference>
<gene>
    <name evidence="7 9" type="primary">rplI</name>
    <name evidence="9" type="ORF">NCTC10168_00717</name>
</gene>
<keyword evidence="5 7" id="KW-0687">Ribonucleoprotein</keyword>
<dbReference type="EMBL" id="LR215037">
    <property type="protein sequence ID" value="VEU75783.1"/>
    <property type="molecule type" value="Genomic_DNA"/>
</dbReference>
<dbReference type="OrthoDB" id="9788336at2"/>
<evidence type="ECO:0000256" key="6">
    <source>
        <dbReference type="ARBA" id="ARBA00035292"/>
    </source>
</evidence>
<comment type="similarity">
    <text evidence="1 7">Belongs to the bacterial ribosomal protein bL9 family.</text>
</comment>
<dbReference type="InterPro" id="IPR000244">
    <property type="entry name" value="Ribosomal_bL9"/>
</dbReference>
<organism evidence="9 10">
    <name type="scientific">Mycoplasmopsis maculosa</name>
    <dbReference type="NCBI Taxonomy" id="114885"/>
    <lineage>
        <taxon>Bacteria</taxon>
        <taxon>Bacillati</taxon>
        <taxon>Mycoplasmatota</taxon>
        <taxon>Mycoplasmoidales</taxon>
        <taxon>Metamycoplasmataceae</taxon>
        <taxon>Mycoplasmopsis</taxon>
    </lineage>
</organism>
<name>A0A449B5A2_9BACT</name>
<dbReference type="GO" id="GO:1990904">
    <property type="term" value="C:ribonucleoprotein complex"/>
    <property type="evidence" value="ECO:0007669"/>
    <property type="project" value="UniProtKB-KW"/>
</dbReference>
<dbReference type="Pfam" id="PF03948">
    <property type="entry name" value="Ribosomal_L9_C"/>
    <property type="match status" value="1"/>
</dbReference>
<evidence type="ECO:0000313" key="10">
    <source>
        <dbReference type="Proteomes" id="UP000290243"/>
    </source>
</evidence>
<keyword evidence="2 7" id="KW-0699">rRNA-binding</keyword>
<dbReference type="KEGG" id="mmau:NCTC10168_00717"/>
<dbReference type="NCBIfam" id="TIGR00158">
    <property type="entry name" value="L9"/>
    <property type="match status" value="1"/>
</dbReference>
<dbReference type="SUPFAM" id="SSF55653">
    <property type="entry name" value="Ribosomal protein L9 C-domain"/>
    <property type="match status" value="1"/>
</dbReference>
<dbReference type="InterPro" id="IPR020069">
    <property type="entry name" value="Ribosomal_bL9_C"/>
</dbReference>
<evidence type="ECO:0000256" key="3">
    <source>
        <dbReference type="ARBA" id="ARBA00022884"/>
    </source>
</evidence>
<evidence type="ECO:0000313" key="9">
    <source>
        <dbReference type="EMBL" id="VEU75783.1"/>
    </source>
</evidence>
<comment type="function">
    <text evidence="7">Binds to the 23S rRNA.</text>
</comment>
<evidence type="ECO:0000256" key="7">
    <source>
        <dbReference type="HAMAP-Rule" id="MF_00503"/>
    </source>
</evidence>
<proteinExistence type="inferred from homology"/>
<accession>A0A449B5A2</accession>
<evidence type="ECO:0000256" key="4">
    <source>
        <dbReference type="ARBA" id="ARBA00022980"/>
    </source>
</evidence>
<reference evidence="9 10" key="1">
    <citation type="submission" date="2019-01" db="EMBL/GenBank/DDBJ databases">
        <authorList>
            <consortium name="Pathogen Informatics"/>
        </authorList>
    </citation>
    <scope>NUCLEOTIDE SEQUENCE [LARGE SCALE GENOMIC DNA]</scope>
    <source>
        <strain evidence="9 10">NCTC10168</strain>
    </source>
</reference>
<evidence type="ECO:0000259" key="8">
    <source>
        <dbReference type="PROSITE" id="PS00651"/>
    </source>
</evidence>
<dbReference type="Gene3D" id="3.40.5.10">
    <property type="entry name" value="Ribosomal protein L9, N-terminal domain"/>
    <property type="match status" value="1"/>
</dbReference>
<dbReference type="GO" id="GO:0006412">
    <property type="term" value="P:translation"/>
    <property type="evidence" value="ECO:0007669"/>
    <property type="project" value="UniProtKB-UniRule"/>
</dbReference>
<dbReference type="SUPFAM" id="SSF55658">
    <property type="entry name" value="L9 N-domain-like"/>
    <property type="match status" value="1"/>
</dbReference>
<keyword evidence="10" id="KW-1185">Reference proteome</keyword>
<feature type="domain" description="Ribosomal protein L9" evidence="8">
    <location>
        <begin position="12"/>
        <end position="39"/>
    </location>
</feature>
<dbReference type="InterPro" id="IPR036791">
    <property type="entry name" value="Ribosomal_bL9_C_sf"/>
</dbReference>
<protein>
    <recommendedName>
        <fullName evidence="6 7">Large ribosomal subunit protein bL9</fullName>
    </recommendedName>
</protein>
<dbReference type="InterPro" id="IPR020070">
    <property type="entry name" value="Ribosomal_bL9_N"/>
</dbReference>
<dbReference type="AlphaFoldDB" id="A0A449B5A2"/>
<dbReference type="GO" id="GO:0005840">
    <property type="term" value="C:ribosome"/>
    <property type="evidence" value="ECO:0007669"/>
    <property type="project" value="UniProtKB-KW"/>
</dbReference>
<keyword evidence="4 7" id="KW-0689">Ribosomal protein</keyword>
<keyword evidence="3 7" id="KW-0694">RNA-binding</keyword>
<dbReference type="RefSeq" id="WP_129647174.1">
    <property type="nucleotide sequence ID" value="NZ_LR215037.1"/>
</dbReference>
<dbReference type="InterPro" id="IPR020594">
    <property type="entry name" value="Ribosomal_bL9_bac/chp"/>
</dbReference>
<dbReference type="Proteomes" id="UP000290243">
    <property type="component" value="Chromosome"/>
</dbReference>
<evidence type="ECO:0000256" key="1">
    <source>
        <dbReference type="ARBA" id="ARBA00010605"/>
    </source>
</evidence>
<evidence type="ECO:0000256" key="2">
    <source>
        <dbReference type="ARBA" id="ARBA00022730"/>
    </source>
</evidence>
<dbReference type="InterPro" id="IPR009027">
    <property type="entry name" value="Ribosomal_bL9/RNase_H1_N"/>
</dbReference>
<dbReference type="HAMAP" id="MF_00503">
    <property type="entry name" value="Ribosomal_bL9"/>
    <property type="match status" value="1"/>
</dbReference>
<sequence length="151" mass="17181">MKVILIKDSKDGKANTIIEVANGYGTNFLIAKGLAVPYNEKTKKDLEKRLKDLTNTEMENRHEALELKDKIEKEKLIYNLTAHVDNNSNLILHGTVSTKDIVKELQKKGYKLDKYAIQKVHLVQKGEHIVDVIIYKDIVAKLNVTLNVTIK</sequence>